<evidence type="ECO:0000256" key="5">
    <source>
        <dbReference type="ARBA" id="ARBA00039121"/>
    </source>
</evidence>
<reference evidence="16" key="1">
    <citation type="submission" date="2016-11" db="UniProtKB">
        <authorList>
            <consortium name="WormBaseParasite"/>
        </authorList>
    </citation>
    <scope>IDENTIFICATION</scope>
</reference>
<dbReference type="PANTHER" id="PTHR42919">
    <property type="entry name" value="N-ALPHA-ACETYLTRANSFERASE"/>
    <property type="match status" value="1"/>
</dbReference>
<evidence type="ECO:0000256" key="8">
    <source>
        <dbReference type="ARBA" id="ARBA00048490"/>
    </source>
</evidence>
<proteinExistence type="predicted"/>
<dbReference type="InterPro" id="IPR016181">
    <property type="entry name" value="Acyl_CoA_acyltransferase"/>
</dbReference>
<dbReference type="GO" id="GO:0120518">
    <property type="term" value="F:protein N-terminal-methionine acetyltransferase activity"/>
    <property type="evidence" value="ECO:0007669"/>
    <property type="project" value="UniProtKB-EC"/>
</dbReference>
<evidence type="ECO:0000256" key="6">
    <source>
        <dbReference type="ARBA" id="ARBA00048251"/>
    </source>
</evidence>
<dbReference type="WBParaSite" id="Hba_21457">
    <property type="protein sequence ID" value="Hba_21457"/>
    <property type="gene ID" value="Hba_21457"/>
</dbReference>
<organism evidence="15 16">
    <name type="scientific">Heterorhabditis bacteriophora</name>
    <name type="common">Entomopathogenic nematode worm</name>
    <dbReference type="NCBI Taxonomy" id="37862"/>
    <lineage>
        <taxon>Eukaryota</taxon>
        <taxon>Metazoa</taxon>
        <taxon>Ecdysozoa</taxon>
        <taxon>Nematoda</taxon>
        <taxon>Chromadorea</taxon>
        <taxon>Rhabditida</taxon>
        <taxon>Rhabditina</taxon>
        <taxon>Rhabditomorpha</taxon>
        <taxon>Strongyloidea</taxon>
        <taxon>Heterorhabditidae</taxon>
        <taxon>Heterorhabditis</taxon>
    </lineage>
</organism>
<dbReference type="InterPro" id="IPR051556">
    <property type="entry name" value="N-term/lysine_N-AcTrnsfr"/>
</dbReference>
<comment type="catalytic activity">
    <reaction evidence="8">
        <text>N-terminal L-methionyl-L-phenylalanyl-[protein] + acetyl-CoA = N-terminal N(alpha)-acetyl-L-methionyl-L-phenylalanyl-[protein] + CoA + H(+)</text>
        <dbReference type="Rhea" id="RHEA:50528"/>
        <dbReference type="Rhea" id="RHEA-COMP:12715"/>
        <dbReference type="Rhea" id="RHEA-COMP:12716"/>
        <dbReference type="ChEBI" id="CHEBI:15378"/>
        <dbReference type="ChEBI" id="CHEBI:57287"/>
        <dbReference type="ChEBI" id="CHEBI:57288"/>
        <dbReference type="ChEBI" id="CHEBI:133382"/>
        <dbReference type="ChEBI" id="CHEBI:133383"/>
        <dbReference type="EC" id="2.3.1.258"/>
    </reaction>
</comment>
<comment type="subcellular location">
    <subcellularLocation>
        <location evidence="1">Cytoplasm</location>
    </subcellularLocation>
</comment>
<evidence type="ECO:0000256" key="2">
    <source>
        <dbReference type="ARBA" id="ARBA00022490"/>
    </source>
</evidence>
<dbReference type="Pfam" id="PF00583">
    <property type="entry name" value="Acetyltransf_1"/>
    <property type="match status" value="1"/>
</dbReference>
<evidence type="ECO:0000256" key="3">
    <source>
        <dbReference type="ARBA" id="ARBA00022679"/>
    </source>
</evidence>
<dbReference type="AlphaFoldDB" id="A0A1I7XVQ3"/>
<comment type="catalytic activity">
    <reaction evidence="9">
        <text>N-terminal L-methionyl-L-lysyl-[protein] + acetyl-CoA = N-terminal N(alpha)-acetyl-L-methionyl-L-lysyl-[protein] + CoA + H(+)</text>
        <dbReference type="Rhea" id="RHEA:50580"/>
        <dbReference type="Rhea" id="RHEA-COMP:12734"/>
        <dbReference type="Rhea" id="RHEA-COMP:12735"/>
        <dbReference type="ChEBI" id="CHEBI:15378"/>
        <dbReference type="ChEBI" id="CHEBI:57287"/>
        <dbReference type="ChEBI" id="CHEBI:57288"/>
        <dbReference type="ChEBI" id="CHEBI:133406"/>
        <dbReference type="ChEBI" id="CHEBI:133407"/>
        <dbReference type="EC" id="2.3.1.258"/>
    </reaction>
</comment>
<dbReference type="PROSITE" id="PS51186">
    <property type="entry name" value="GNAT"/>
    <property type="match status" value="1"/>
</dbReference>
<evidence type="ECO:0000313" key="16">
    <source>
        <dbReference type="WBParaSite" id="Hba_21457"/>
    </source>
</evidence>
<dbReference type="GO" id="GO:0007064">
    <property type="term" value="P:mitotic sister chromatid cohesion"/>
    <property type="evidence" value="ECO:0007669"/>
    <property type="project" value="TreeGrafter"/>
</dbReference>
<comment type="catalytic activity">
    <reaction evidence="6">
        <text>N-terminal L-methionyl-L-seryl-[protein] + acetyl-CoA = N-terminal N(alpha)-acetyl-L-methionyl-L-seryl-[protein] + CoA + H(+)</text>
        <dbReference type="Rhea" id="RHEA:50568"/>
        <dbReference type="Rhea" id="RHEA-COMP:12728"/>
        <dbReference type="Rhea" id="RHEA-COMP:12729"/>
        <dbReference type="ChEBI" id="CHEBI:15378"/>
        <dbReference type="ChEBI" id="CHEBI:57287"/>
        <dbReference type="ChEBI" id="CHEBI:57288"/>
        <dbReference type="ChEBI" id="CHEBI:133400"/>
        <dbReference type="ChEBI" id="CHEBI:133401"/>
        <dbReference type="EC" id="2.3.1.258"/>
    </reaction>
</comment>
<keyword evidence="3" id="KW-0808">Transferase</keyword>
<accession>A0A1I7XVQ3</accession>
<comment type="catalytic activity">
    <reaction evidence="13">
        <text>N-terminal L-methionyl-L-threonyl-[protein] + acetyl-CoA = N-terminal N(alpha)-acetyl-L-methionyl-L-threonyl-[protein] + CoA + H(+)</text>
        <dbReference type="Rhea" id="RHEA:50576"/>
        <dbReference type="Rhea" id="RHEA-COMP:12732"/>
        <dbReference type="Rhea" id="RHEA-COMP:12733"/>
        <dbReference type="ChEBI" id="CHEBI:15378"/>
        <dbReference type="ChEBI" id="CHEBI:57287"/>
        <dbReference type="ChEBI" id="CHEBI:57288"/>
        <dbReference type="ChEBI" id="CHEBI:133404"/>
        <dbReference type="ChEBI" id="CHEBI:133405"/>
        <dbReference type="EC" id="2.3.1.258"/>
    </reaction>
</comment>
<evidence type="ECO:0000256" key="13">
    <source>
        <dbReference type="ARBA" id="ARBA00049454"/>
    </source>
</evidence>
<comment type="catalytic activity">
    <reaction evidence="12">
        <text>N-terminal L-methionyl-L-leucyl-[protein] + acetyl-CoA = N-terminal N(alpha)-acetyl-L-methionyl-L-leucyl-[protein] + CoA + H(+)</text>
        <dbReference type="Rhea" id="RHEA:50520"/>
        <dbReference type="Rhea" id="RHEA-COMP:12711"/>
        <dbReference type="Rhea" id="RHEA-COMP:12712"/>
        <dbReference type="ChEBI" id="CHEBI:15378"/>
        <dbReference type="ChEBI" id="CHEBI:57287"/>
        <dbReference type="ChEBI" id="CHEBI:57288"/>
        <dbReference type="ChEBI" id="CHEBI:133377"/>
        <dbReference type="ChEBI" id="CHEBI:133378"/>
        <dbReference type="EC" id="2.3.1.258"/>
    </reaction>
</comment>
<dbReference type="Gene3D" id="3.40.630.30">
    <property type="match status" value="1"/>
</dbReference>
<comment type="catalytic activity">
    <reaction evidence="7">
        <text>N-terminal L-methionyl-L-tyrosyl-[protein] + acetyl-CoA = N-terminal N(alpha)-acetyl-L-methionyl-L-tyrosyl-[protein] + CoA + H(+)</text>
        <dbReference type="Rhea" id="RHEA:50532"/>
        <dbReference type="Rhea" id="RHEA-COMP:12717"/>
        <dbReference type="Rhea" id="RHEA-COMP:12718"/>
        <dbReference type="ChEBI" id="CHEBI:15378"/>
        <dbReference type="ChEBI" id="CHEBI:57287"/>
        <dbReference type="ChEBI" id="CHEBI:57288"/>
        <dbReference type="ChEBI" id="CHEBI:133384"/>
        <dbReference type="ChEBI" id="CHEBI:133385"/>
        <dbReference type="EC" id="2.3.1.258"/>
    </reaction>
</comment>
<comment type="catalytic activity">
    <reaction evidence="11">
        <text>N-terminal L-methionyl-L-alanyl-[protein] + acetyl-CoA = N-terminal N(alpha)-acetyl-L-methionyl-L-alanyl-[protein] + CoA + H(+)</text>
        <dbReference type="Rhea" id="RHEA:50564"/>
        <dbReference type="Rhea" id="RHEA-COMP:12726"/>
        <dbReference type="Rhea" id="RHEA-COMP:12727"/>
        <dbReference type="ChEBI" id="CHEBI:15378"/>
        <dbReference type="ChEBI" id="CHEBI:57287"/>
        <dbReference type="ChEBI" id="CHEBI:57288"/>
        <dbReference type="ChEBI" id="CHEBI:133398"/>
        <dbReference type="ChEBI" id="CHEBI:133399"/>
        <dbReference type="EC" id="2.3.1.258"/>
    </reaction>
</comment>
<keyword evidence="15" id="KW-1185">Reference proteome</keyword>
<dbReference type="FunFam" id="3.40.630.30:FF:000078">
    <property type="entry name" value="N-alpha-acetyltransferase 50"/>
    <property type="match status" value="1"/>
</dbReference>
<evidence type="ECO:0000313" key="15">
    <source>
        <dbReference type="Proteomes" id="UP000095283"/>
    </source>
</evidence>
<dbReference type="InterPro" id="IPR000182">
    <property type="entry name" value="GNAT_dom"/>
</dbReference>
<evidence type="ECO:0000256" key="9">
    <source>
        <dbReference type="ARBA" id="ARBA00048618"/>
    </source>
</evidence>
<dbReference type="CDD" id="cd04301">
    <property type="entry name" value="NAT_SF"/>
    <property type="match status" value="1"/>
</dbReference>
<keyword evidence="2" id="KW-0963">Cytoplasm</keyword>
<evidence type="ECO:0000259" key="14">
    <source>
        <dbReference type="PROSITE" id="PS51186"/>
    </source>
</evidence>
<evidence type="ECO:0000256" key="11">
    <source>
        <dbReference type="ARBA" id="ARBA00049002"/>
    </source>
</evidence>
<dbReference type="GO" id="GO:0031415">
    <property type="term" value="C:NatA complex"/>
    <property type="evidence" value="ECO:0007669"/>
    <property type="project" value="TreeGrafter"/>
</dbReference>
<dbReference type="PANTHER" id="PTHR42919:SF8">
    <property type="entry name" value="N-ALPHA-ACETYLTRANSFERASE 50"/>
    <property type="match status" value="1"/>
</dbReference>
<evidence type="ECO:0000256" key="1">
    <source>
        <dbReference type="ARBA" id="ARBA00004496"/>
    </source>
</evidence>
<dbReference type="Proteomes" id="UP000095283">
    <property type="component" value="Unplaced"/>
</dbReference>
<feature type="domain" description="N-acetyltransferase" evidence="14">
    <location>
        <begin position="32"/>
        <end position="141"/>
    </location>
</feature>
<keyword evidence="4" id="KW-0012">Acyltransferase</keyword>
<comment type="catalytic activity">
    <reaction evidence="10">
        <text>N-terminal L-methionyl-L-valyl-[protein] + acetyl-CoA = N-terminal N(alpha)-acetyl-L-methionyl-L-valyl-[protein] + CoA + H(+)</text>
        <dbReference type="Rhea" id="RHEA:50572"/>
        <dbReference type="Rhea" id="RHEA-COMP:12730"/>
        <dbReference type="Rhea" id="RHEA-COMP:12731"/>
        <dbReference type="ChEBI" id="CHEBI:15378"/>
        <dbReference type="ChEBI" id="CHEBI:57287"/>
        <dbReference type="ChEBI" id="CHEBI:57288"/>
        <dbReference type="ChEBI" id="CHEBI:133402"/>
        <dbReference type="ChEBI" id="CHEBI:133403"/>
        <dbReference type="EC" id="2.3.1.258"/>
    </reaction>
</comment>
<sequence length="141" mass="15832">MAPAADAVTELSKLNINGNGETRKKIAGRCDMQLGDITHHNVLQLKRLNEAVFPVTYNDKFYTEVVTAGELAKLAYFNDVVVGAVCCRVDSYELQRSLYIMTLGTLAPYRQLGIGDMLLQHVFELCKRDPGLENVFLHVQW</sequence>
<name>A0A1I7XVQ3_HETBA</name>
<protein>
    <recommendedName>
        <fullName evidence="5">N-terminal methionine N(alpha)-acetyltransferase NatE</fullName>
        <ecNumber evidence="5">2.3.1.258</ecNumber>
    </recommendedName>
</protein>
<evidence type="ECO:0000256" key="4">
    <source>
        <dbReference type="ARBA" id="ARBA00023315"/>
    </source>
</evidence>
<dbReference type="SUPFAM" id="SSF55729">
    <property type="entry name" value="Acyl-CoA N-acyltransferases (Nat)"/>
    <property type="match status" value="1"/>
</dbReference>
<evidence type="ECO:0000256" key="7">
    <source>
        <dbReference type="ARBA" id="ARBA00048335"/>
    </source>
</evidence>
<evidence type="ECO:0000256" key="12">
    <source>
        <dbReference type="ARBA" id="ARBA00049103"/>
    </source>
</evidence>
<dbReference type="EC" id="2.3.1.258" evidence="5"/>
<evidence type="ECO:0000256" key="10">
    <source>
        <dbReference type="ARBA" id="ARBA00048799"/>
    </source>
</evidence>